<comment type="caution">
    <text evidence="2">The sequence shown here is derived from an EMBL/GenBank/DDBJ whole genome shotgun (WGS) entry which is preliminary data.</text>
</comment>
<dbReference type="Gene3D" id="2.170.15.10">
    <property type="entry name" value="Proaerolysin, chain A, domain 3"/>
    <property type="match status" value="1"/>
</dbReference>
<reference evidence="2 3" key="1">
    <citation type="submission" date="2017-09" db="EMBL/GenBank/DDBJ databases">
        <title>Large-scale bioinformatics analysis of Bacillus genomes uncovers conserved roles of natural products in bacterial physiology.</title>
        <authorList>
            <consortium name="Agbiome Team Llc"/>
            <person name="Bleich R.M."/>
            <person name="Grubbs K.J."/>
            <person name="Santa Maria K.C."/>
            <person name="Allen S.E."/>
            <person name="Farag S."/>
            <person name="Shank E.A."/>
            <person name="Bowers A."/>
        </authorList>
    </citation>
    <scope>NUCLEOTIDE SEQUENCE [LARGE SCALE GENOMIC DNA]</scope>
    <source>
        <strain evidence="2 3">AFS076905</strain>
    </source>
</reference>
<dbReference type="AlphaFoldDB" id="A0A2B1KWY6"/>
<sequence length="358" mass="39565">MKKYKKLLMVAPLACMLGTGVVTFPTASHADAAPVASVVNDSFGQGSTYSTENITQALFVRLRSGIEASPELRNKFKIADDERIQHEQNETIENGTKYPATNYGLRDQLSKVTASSTGTNITVNPTTVTEVEAGKIELLSYRNSTPITQKQFTTEKSMKRIDTVTATNQYGFKLGFESSTNFKVNALVAQAEQSFKASAEFNFSHTDTNTATNEETVTFKAQEVLAAPGGTTNYFTRVGKAKFSGSFQTDAALTDLKLKLPIVKKDNNQTVVHTEEVTLTSQDIYTIFKNTPYIPLPAYLSFDDNGKKVLVKNVTFSYTGEMGYNTSAQAEFIPFDQDKPKQTMSYEKYETKTQDKSL</sequence>
<evidence type="ECO:0000256" key="1">
    <source>
        <dbReference type="SAM" id="SignalP"/>
    </source>
</evidence>
<name>A0A2B1KWY6_BACCE</name>
<proteinExistence type="predicted"/>
<feature type="chain" id="PRO_5039275519" evidence="1">
    <location>
        <begin position="31"/>
        <end position="358"/>
    </location>
</feature>
<dbReference type="Pfam" id="PF03318">
    <property type="entry name" value="ETX_MTX2"/>
    <property type="match status" value="1"/>
</dbReference>
<gene>
    <name evidence="2" type="ORF">COJ50_06165</name>
</gene>
<feature type="signal peptide" evidence="1">
    <location>
        <begin position="1"/>
        <end position="30"/>
    </location>
</feature>
<dbReference type="InterPro" id="IPR004991">
    <property type="entry name" value="Aerolysin-like"/>
</dbReference>
<organism evidence="2 3">
    <name type="scientific">Bacillus cereus</name>
    <dbReference type="NCBI Taxonomy" id="1396"/>
    <lineage>
        <taxon>Bacteria</taxon>
        <taxon>Bacillati</taxon>
        <taxon>Bacillota</taxon>
        <taxon>Bacilli</taxon>
        <taxon>Bacillales</taxon>
        <taxon>Bacillaceae</taxon>
        <taxon>Bacillus</taxon>
        <taxon>Bacillus cereus group</taxon>
    </lineage>
</organism>
<evidence type="ECO:0000313" key="2">
    <source>
        <dbReference type="EMBL" id="PFN28028.1"/>
    </source>
</evidence>
<dbReference type="CDD" id="cd20223">
    <property type="entry name" value="PFM_epsilon-toxin-like"/>
    <property type="match status" value="1"/>
</dbReference>
<evidence type="ECO:0000313" key="3">
    <source>
        <dbReference type="Proteomes" id="UP000225182"/>
    </source>
</evidence>
<accession>A0A2B1KWY6</accession>
<keyword evidence="1" id="KW-0732">Signal</keyword>
<protein>
    <submittedName>
        <fullName evidence="2">Uncharacterized protein</fullName>
    </submittedName>
</protein>
<dbReference type="Proteomes" id="UP000225182">
    <property type="component" value="Unassembled WGS sequence"/>
</dbReference>
<dbReference type="EMBL" id="NUYN01000009">
    <property type="protein sequence ID" value="PFN28028.1"/>
    <property type="molecule type" value="Genomic_DNA"/>
</dbReference>
<dbReference type="SUPFAM" id="SSF56973">
    <property type="entry name" value="Aerolisin/ETX pore-forming domain"/>
    <property type="match status" value="1"/>
</dbReference>
<dbReference type="RefSeq" id="WP_098539891.1">
    <property type="nucleotide sequence ID" value="NZ_NUYN01000009.1"/>
</dbReference>